<dbReference type="EMBL" id="CP036432">
    <property type="protein sequence ID" value="QDV87461.1"/>
    <property type="molecule type" value="Genomic_DNA"/>
</dbReference>
<evidence type="ECO:0008006" key="3">
    <source>
        <dbReference type="Google" id="ProtNLM"/>
    </source>
</evidence>
<dbReference type="PANTHER" id="PTHR43737">
    <property type="entry name" value="BLL7424 PROTEIN"/>
    <property type="match status" value="1"/>
</dbReference>
<name>A0ABX5Y0B0_9BACT</name>
<dbReference type="Pfam" id="PF07394">
    <property type="entry name" value="DUF1501"/>
    <property type="match status" value="1"/>
</dbReference>
<accession>A0ABX5Y0B0</accession>
<gene>
    <name evidence="1" type="ORF">TBK1r_64910</name>
</gene>
<dbReference type="RefSeq" id="WP_145219158.1">
    <property type="nucleotide sequence ID" value="NZ_CP036432.1"/>
</dbReference>
<dbReference type="InterPro" id="IPR010869">
    <property type="entry name" value="DUF1501"/>
</dbReference>
<dbReference type="InterPro" id="IPR017850">
    <property type="entry name" value="Alkaline_phosphatase_core_sf"/>
</dbReference>
<dbReference type="Proteomes" id="UP000318081">
    <property type="component" value="Chromosome"/>
</dbReference>
<keyword evidence="2" id="KW-1185">Reference proteome</keyword>
<evidence type="ECO:0000313" key="1">
    <source>
        <dbReference type="EMBL" id="QDV87461.1"/>
    </source>
</evidence>
<dbReference type="InterPro" id="IPR006311">
    <property type="entry name" value="TAT_signal"/>
</dbReference>
<evidence type="ECO:0000313" key="2">
    <source>
        <dbReference type="Proteomes" id="UP000318081"/>
    </source>
</evidence>
<sequence length="456" mass="49470">MNTNHRSATATRISRRDSLQRGVCGAAGVLAAHQLGSPFVSAKPANTTPRSDPKSASAKSVIQVFLWGGMSHNDTWDPKPEMGREYMGEFGDVLSTNVVGMQIGGLFPELAKQADKYSLIRSMTHGINGHETAAYLMQTGHSAGERLAYPSIGAVFSLFKGRDYTGMIPPYVVLTKPQGRFSEEGFLGPKFKPFATGGDPAAARFEVEGIVARGITDQRQAARRDFLDKINTMGQLMDGHPQLAAAEEAKAQAYELMLGQGKQVFDLSKETPELRDRYGRHTFGQDCLVARRLVESGVPYVVINYPGGWDTHKNHFATMRRQCPELDQGLAMLLQDLDDRGLLDSTVVWCCGEFGRGPKVDWQPPWNGGRNHYGKVFSALLAGGGFRGGHVVGSSDEKAEEVKDRPVYPADLLGSIYQLSGIDANAELPHPLGLEAHVLPTASEGAPSAGRLAEIM</sequence>
<dbReference type="PANTHER" id="PTHR43737:SF1">
    <property type="entry name" value="DUF1501 DOMAIN-CONTAINING PROTEIN"/>
    <property type="match status" value="1"/>
</dbReference>
<dbReference type="PROSITE" id="PS51318">
    <property type="entry name" value="TAT"/>
    <property type="match status" value="1"/>
</dbReference>
<organism evidence="1 2">
    <name type="scientific">Stieleria magnilauensis</name>
    <dbReference type="NCBI Taxonomy" id="2527963"/>
    <lineage>
        <taxon>Bacteria</taxon>
        <taxon>Pseudomonadati</taxon>
        <taxon>Planctomycetota</taxon>
        <taxon>Planctomycetia</taxon>
        <taxon>Pirellulales</taxon>
        <taxon>Pirellulaceae</taxon>
        <taxon>Stieleria</taxon>
    </lineage>
</organism>
<protein>
    <recommendedName>
        <fullName evidence="3">DUF1501 domain-containing protein</fullName>
    </recommendedName>
</protein>
<reference evidence="1 2" key="1">
    <citation type="submission" date="2019-02" db="EMBL/GenBank/DDBJ databases">
        <title>Deep-cultivation of Planctomycetes and their phenomic and genomic characterization uncovers novel biology.</title>
        <authorList>
            <person name="Wiegand S."/>
            <person name="Jogler M."/>
            <person name="Boedeker C."/>
            <person name="Pinto D."/>
            <person name="Vollmers J."/>
            <person name="Rivas-Marin E."/>
            <person name="Kohn T."/>
            <person name="Peeters S.H."/>
            <person name="Heuer A."/>
            <person name="Rast P."/>
            <person name="Oberbeckmann S."/>
            <person name="Bunk B."/>
            <person name="Jeske O."/>
            <person name="Meyerdierks A."/>
            <person name="Storesund J.E."/>
            <person name="Kallscheuer N."/>
            <person name="Luecker S."/>
            <person name="Lage O.M."/>
            <person name="Pohl T."/>
            <person name="Merkel B.J."/>
            <person name="Hornburger P."/>
            <person name="Mueller R.-W."/>
            <person name="Bruemmer F."/>
            <person name="Labrenz M."/>
            <person name="Spormann A.M."/>
            <person name="Op den Camp H."/>
            <person name="Overmann J."/>
            <person name="Amann R."/>
            <person name="Jetten M.S.M."/>
            <person name="Mascher T."/>
            <person name="Medema M.H."/>
            <person name="Devos D.P."/>
            <person name="Kaster A.-K."/>
            <person name="Ovreas L."/>
            <person name="Rohde M."/>
            <person name="Galperin M.Y."/>
            <person name="Jogler C."/>
        </authorList>
    </citation>
    <scope>NUCLEOTIDE SEQUENCE [LARGE SCALE GENOMIC DNA]</scope>
    <source>
        <strain evidence="1 2">TBK1r</strain>
    </source>
</reference>
<dbReference type="SUPFAM" id="SSF53649">
    <property type="entry name" value="Alkaline phosphatase-like"/>
    <property type="match status" value="1"/>
</dbReference>
<proteinExistence type="predicted"/>